<gene>
    <name evidence="3" type="ORF">CAC42_2416</name>
</gene>
<dbReference type="SUPFAM" id="SSF51569">
    <property type="entry name" value="Aldolase"/>
    <property type="match status" value="1"/>
</dbReference>
<dbReference type="PROSITE" id="PS00958">
    <property type="entry name" value="TRANSALDOLASE_2"/>
    <property type="match status" value="1"/>
</dbReference>
<keyword evidence="4" id="KW-1185">Reference proteome</keyword>
<dbReference type="InParanoid" id="A0A2K1QW44"/>
<dbReference type="UniPathway" id="UPA00115">
    <property type="reaction ID" value="UER00414"/>
</dbReference>
<evidence type="ECO:0000256" key="2">
    <source>
        <dbReference type="RuleBase" id="RU000501"/>
    </source>
</evidence>
<dbReference type="OrthoDB" id="1711136at2759"/>
<protein>
    <recommendedName>
        <fullName evidence="2">Transaldolase</fullName>
        <ecNumber evidence="2">2.2.1.2</ecNumber>
    </recommendedName>
</protein>
<dbReference type="GO" id="GO:0005975">
    <property type="term" value="P:carbohydrate metabolic process"/>
    <property type="evidence" value="ECO:0007669"/>
    <property type="project" value="InterPro"/>
</dbReference>
<evidence type="ECO:0000256" key="1">
    <source>
        <dbReference type="ARBA" id="ARBA00023270"/>
    </source>
</evidence>
<sequence>MTINLQAQTLRHLTGRIHIQTNPYNSYSTSQTIANAERILKLLTTLHPTISPSRLCIKIPSTWQGLAACRALQARQIHTLATTLFTMEQAALAAASSCTYIAPYVNELKVHFVTGYKDLNPGFALTHAAKLYYERVGANTQVMPASLTSVEEVLKLVGKADHITIAPHLLRQLAEMPSTSSNRVHDVPEEVGALAKRDYTAVCQDEAAFRMAMTMSDQGANEKKLIDAINIFCDAQDRLVALTERHLVS</sequence>
<evidence type="ECO:0000313" key="3">
    <source>
        <dbReference type="EMBL" id="PNS19239.1"/>
    </source>
</evidence>
<dbReference type="EMBL" id="NKHZ01000032">
    <property type="protein sequence ID" value="PNS19239.1"/>
    <property type="molecule type" value="Genomic_DNA"/>
</dbReference>
<comment type="catalytic activity">
    <reaction evidence="2">
        <text>D-sedoheptulose 7-phosphate + D-glyceraldehyde 3-phosphate = D-erythrose 4-phosphate + beta-D-fructose 6-phosphate</text>
        <dbReference type="Rhea" id="RHEA:17053"/>
        <dbReference type="ChEBI" id="CHEBI:16897"/>
        <dbReference type="ChEBI" id="CHEBI:57483"/>
        <dbReference type="ChEBI" id="CHEBI:57634"/>
        <dbReference type="ChEBI" id="CHEBI:59776"/>
        <dbReference type="EC" id="2.2.1.2"/>
    </reaction>
</comment>
<dbReference type="STRING" id="2082308.A0A2K1QW44"/>
<dbReference type="EC" id="2.2.1.2" evidence="2"/>
<accession>A0A2K1QW44</accession>
<comment type="function">
    <text evidence="2">Catalyzes the rate-limiting step of the non-oxidative phase in the pentose phosphate pathway. Catalyzes the reversible conversion of sedheptulose-7-phosphate and D-glyceraldehyde 3-phosphate into erythrose-4-phosphate and beta-D-fructose 6-phosphate.</text>
</comment>
<organism evidence="3 4">
    <name type="scientific">Sphaceloma murrayae</name>
    <dbReference type="NCBI Taxonomy" id="2082308"/>
    <lineage>
        <taxon>Eukaryota</taxon>
        <taxon>Fungi</taxon>
        <taxon>Dikarya</taxon>
        <taxon>Ascomycota</taxon>
        <taxon>Pezizomycotina</taxon>
        <taxon>Dothideomycetes</taxon>
        <taxon>Dothideomycetidae</taxon>
        <taxon>Myriangiales</taxon>
        <taxon>Elsinoaceae</taxon>
        <taxon>Sphaceloma</taxon>
    </lineage>
</organism>
<dbReference type="PANTHER" id="PTHR10683:SF34">
    <property type="entry name" value="TRANSALDOLASE"/>
    <property type="match status" value="1"/>
</dbReference>
<dbReference type="Gene3D" id="3.20.20.70">
    <property type="entry name" value="Aldolase class I"/>
    <property type="match status" value="1"/>
</dbReference>
<dbReference type="Proteomes" id="UP000243797">
    <property type="component" value="Unassembled WGS sequence"/>
</dbReference>
<comment type="pathway">
    <text evidence="2">Carbohydrate degradation; pentose phosphate pathway; D-glyceraldehyde 3-phosphate and beta-D-fructose 6-phosphate from D-ribose 5-phosphate and D-xylulose 5-phosphate (non-oxidative stage): step 2/3.</text>
</comment>
<reference evidence="3 4" key="1">
    <citation type="submission" date="2017-06" db="EMBL/GenBank/DDBJ databases">
        <title>Draft genome sequence of a variant of Elsinoe murrayae.</title>
        <authorList>
            <person name="Cheng Q."/>
        </authorList>
    </citation>
    <scope>NUCLEOTIDE SEQUENCE [LARGE SCALE GENOMIC DNA]</scope>
    <source>
        <strain evidence="3 4">CQ-2017a</strain>
    </source>
</reference>
<dbReference type="Pfam" id="PF00923">
    <property type="entry name" value="TAL_FSA"/>
    <property type="match status" value="1"/>
</dbReference>
<keyword evidence="2" id="KW-0808">Transferase</keyword>
<dbReference type="InterPro" id="IPR013785">
    <property type="entry name" value="Aldolase_TIM"/>
</dbReference>
<dbReference type="AlphaFoldDB" id="A0A2K1QW44"/>
<keyword evidence="1" id="KW-0704">Schiff base</keyword>
<dbReference type="InterPro" id="IPR018225">
    <property type="entry name" value="Transaldolase_AS"/>
</dbReference>
<keyword evidence="2" id="KW-0570">Pentose shunt</keyword>
<dbReference type="PANTHER" id="PTHR10683">
    <property type="entry name" value="TRANSALDOLASE"/>
    <property type="match status" value="1"/>
</dbReference>
<dbReference type="GO" id="GO:0009052">
    <property type="term" value="P:pentose-phosphate shunt, non-oxidative branch"/>
    <property type="evidence" value="ECO:0007669"/>
    <property type="project" value="TreeGrafter"/>
</dbReference>
<name>A0A2K1QW44_9PEZI</name>
<comment type="caution">
    <text evidence="3">The sequence shown here is derived from an EMBL/GenBank/DDBJ whole genome shotgun (WGS) entry which is preliminary data.</text>
</comment>
<evidence type="ECO:0000313" key="4">
    <source>
        <dbReference type="Proteomes" id="UP000243797"/>
    </source>
</evidence>
<dbReference type="GO" id="GO:0004801">
    <property type="term" value="F:transaldolase activity"/>
    <property type="evidence" value="ECO:0007669"/>
    <property type="project" value="UniProtKB-EC"/>
</dbReference>
<dbReference type="InterPro" id="IPR001585">
    <property type="entry name" value="TAL/FSA"/>
</dbReference>
<proteinExistence type="predicted"/>